<reference evidence="1 2" key="1">
    <citation type="journal article" date="2015" name="Stand. Genomic Sci.">
        <title>Genomic Encyclopedia of Bacterial and Archaeal Type Strains, Phase III: the genomes of soil and plant-associated and newly described type strains.</title>
        <authorList>
            <person name="Whitman W.B."/>
            <person name="Woyke T."/>
            <person name="Klenk H.P."/>
            <person name="Zhou Y."/>
            <person name="Lilburn T.G."/>
            <person name="Beck B.J."/>
            <person name="De Vos P."/>
            <person name="Vandamme P."/>
            <person name="Eisen J.A."/>
            <person name="Garrity G."/>
            <person name="Hugenholtz P."/>
            <person name="Kyrpides N.C."/>
        </authorList>
    </citation>
    <scope>NUCLEOTIDE SEQUENCE [LARGE SCALE GENOMIC DNA]</scope>
    <source>
        <strain evidence="1 2">VKM Ac-2541</strain>
    </source>
</reference>
<protein>
    <submittedName>
        <fullName evidence="1">Uncharacterized protein</fullName>
    </submittedName>
</protein>
<sequence>MQDCYRRFTDDPDERGLPAADEIAKDSAEFDASGRFGTVEFRRYEWEAAYTTAEYLDLLSSYSGNLSLTGERRDGLYRCISALMDRFSGSVTKRYLFQLSAAICLHNPLHES</sequence>
<organism evidence="1 2">
    <name type="scientific">Kribbella antiqua</name>
    <dbReference type="NCBI Taxonomy" id="2512217"/>
    <lineage>
        <taxon>Bacteria</taxon>
        <taxon>Bacillati</taxon>
        <taxon>Actinomycetota</taxon>
        <taxon>Actinomycetes</taxon>
        <taxon>Propionibacteriales</taxon>
        <taxon>Kribbellaceae</taxon>
        <taxon>Kribbella</taxon>
    </lineage>
</organism>
<evidence type="ECO:0000313" key="1">
    <source>
        <dbReference type="EMBL" id="TCO45183.1"/>
    </source>
</evidence>
<gene>
    <name evidence="1" type="ORF">EV646_109358</name>
</gene>
<comment type="caution">
    <text evidence="1">The sequence shown here is derived from an EMBL/GenBank/DDBJ whole genome shotgun (WGS) entry which is preliminary data.</text>
</comment>
<proteinExistence type="predicted"/>
<accession>A0A4R2IJT2</accession>
<dbReference type="EMBL" id="SLWR01000009">
    <property type="protein sequence ID" value="TCO45183.1"/>
    <property type="molecule type" value="Genomic_DNA"/>
</dbReference>
<name>A0A4R2IJT2_9ACTN</name>
<dbReference type="Proteomes" id="UP000295573">
    <property type="component" value="Unassembled WGS sequence"/>
</dbReference>
<dbReference type="AlphaFoldDB" id="A0A4R2IJT2"/>
<evidence type="ECO:0000313" key="2">
    <source>
        <dbReference type="Proteomes" id="UP000295573"/>
    </source>
</evidence>
<keyword evidence="2" id="KW-1185">Reference proteome</keyword>